<reference evidence="6 7" key="1">
    <citation type="submission" date="2015-02" db="EMBL/GenBank/DDBJ databases">
        <authorList>
            <person name="Gomez-Escribano P.J."/>
        </authorList>
    </citation>
    <scope>NUCLEOTIDE SEQUENCE [LARGE SCALE GENOMIC DNA]</scope>
    <source>
        <strain evidence="7">C34 (DSM 42122 / NRRL B-24963)</strain>
    </source>
</reference>
<feature type="compositionally biased region" description="Pro residues" evidence="4">
    <location>
        <begin position="653"/>
        <end position="662"/>
    </location>
</feature>
<dbReference type="InterPro" id="IPR024011">
    <property type="entry name" value="Biosynth_lucif-like_mOase_dom"/>
</dbReference>
<dbReference type="SMART" id="SM00823">
    <property type="entry name" value="PKS_PP"/>
    <property type="match status" value="2"/>
</dbReference>
<dbReference type="InterPro" id="IPR000873">
    <property type="entry name" value="AMP-dep_synth/lig_dom"/>
</dbReference>
<dbReference type="InterPro" id="IPR011251">
    <property type="entry name" value="Luciferase-like_dom"/>
</dbReference>
<accession>A0A0F7VNF3</accession>
<dbReference type="InterPro" id="IPR045851">
    <property type="entry name" value="AMP-bd_C_sf"/>
</dbReference>
<dbReference type="FunFam" id="3.40.50.980:FF:000001">
    <property type="entry name" value="Non-ribosomal peptide synthetase"/>
    <property type="match status" value="1"/>
</dbReference>
<dbReference type="Gene3D" id="1.10.1200.10">
    <property type="entry name" value="ACP-like"/>
    <property type="match status" value="2"/>
</dbReference>
<dbReference type="Gene3D" id="3.30.559.10">
    <property type="entry name" value="Chloramphenicol acetyltransferase-like domain"/>
    <property type="match status" value="1"/>
</dbReference>
<dbReference type="InterPro" id="IPR010071">
    <property type="entry name" value="AA_adenyl_dom"/>
</dbReference>
<dbReference type="NCBIfam" id="TIGR01733">
    <property type="entry name" value="AA-adenyl-dom"/>
    <property type="match status" value="1"/>
</dbReference>
<dbReference type="Pfam" id="PF00668">
    <property type="entry name" value="Condensation"/>
    <property type="match status" value="1"/>
</dbReference>
<dbReference type="Gene3D" id="2.30.38.10">
    <property type="entry name" value="Luciferase, Domain 3"/>
    <property type="match status" value="1"/>
</dbReference>
<dbReference type="InterPro" id="IPR025110">
    <property type="entry name" value="AMP-bd_C"/>
</dbReference>
<dbReference type="Gene3D" id="3.40.50.980">
    <property type="match status" value="2"/>
</dbReference>
<dbReference type="CDD" id="cd05930">
    <property type="entry name" value="A_NRPS"/>
    <property type="match status" value="1"/>
</dbReference>
<dbReference type="InterPro" id="IPR036736">
    <property type="entry name" value="ACP-like_sf"/>
</dbReference>
<dbReference type="GO" id="GO:0043041">
    <property type="term" value="P:amino acid activation for nonribosomal peptide biosynthetic process"/>
    <property type="evidence" value="ECO:0007669"/>
    <property type="project" value="TreeGrafter"/>
</dbReference>
<dbReference type="GO" id="GO:0044550">
    <property type="term" value="P:secondary metabolite biosynthetic process"/>
    <property type="evidence" value="ECO:0007669"/>
    <property type="project" value="TreeGrafter"/>
</dbReference>
<dbReference type="SUPFAM" id="SSF56801">
    <property type="entry name" value="Acetyl-CoA synthetase-like"/>
    <property type="match status" value="1"/>
</dbReference>
<dbReference type="GO" id="GO:0016705">
    <property type="term" value="F:oxidoreductase activity, acting on paired donors, with incorporation or reduction of molecular oxygen"/>
    <property type="evidence" value="ECO:0007669"/>
    <property type="project" value="InterPro"/>
</dbReference>
<dbReference type="GO" id="GO:0017000">
    <property type="term" value="P:antibiotic biosynthetic process"/>
    <property type="evidence" value="ECO:0007669"/>
    <property type="project" value="UniProtKB-ARBA"/>
</dbReference>
<name>A0A0F7VNF3_STRLW</name>
<dbReference type="SUPFAM" id="SSF51679">
    <property type="entry name" value="Bacterial luciferase-like"/>
    <property type="match status" value="1"/>
</dbReference>
<feature type="compositionally biased region" description="Low complexity" evidence="4">
    <location>
        <begin position="663"/>
        <end position="676"/>
    </location>
</feature>
<keyword evidence="3" id="KW-0597">Phosphoprotein</keyword>
<dbReference type="GO" id="GO:0005737">
    <property type="term" value="C:cytoplasm"/>
    <property type="evidence" value="ECO:0007669"/>
    <property type="project" value="TreeGrafter"/>
</dbReference>
<feature type="compositionally biased region" description="Low complexity" evidence="4">
    <location>
        <begin position="634"/>
        <end position="652"/>
    </location>
</feature>
<evidence type="ECO:0000313" key="6">
    <source>
        <dbReference type="EMBL" id="CQR61654.1"/>
    </source>
</evidence>
<dbReference type="RefSeq" id="WP_166520573.1">
    <property type="nucleotide sequence ID" value="NZ_LN831790.1"/>
</dbReference>
<feature type="region of interest" description="Disordered" evidence="4">
    <location>
        <begin position="209"/>
        <end position="277"/>
    </location>
</feature>
<evidence type="ECO:0000256" key="2">
    <source>
        <dbReference type="ARBA" id="ARBA00022450"/>
    </source>
</evidence>
<organism evidence="6 7">
    <name type="scientific">Streptomyces leeuwenhoekii</name>
    <dbReference type="NCBI Taxonomy" id="1437453"/>
    <lineage>
        <taxon>Bacteria</taxon>
        <taxon>Bacillati</taxon>
        <taxon>Actinomycetota</taxon>
        <taxon>Actinomycetes</taxon>
        <taxon>Kitasatosporales</taxon>
        <taxon>Streptomycetaceae</taxon>
        <taxon>Streptomyces</taxon>
    </lineage>
</organism>
<dbReference type="SUPFAM" id="SSF52777">
    <property type="entry name" value="CoA-dependent acyltransferases"/>
    <property type="match status" value="2"/>
</dbReference>
<dbReference type="Gene3D" id="3.30.300.30">
    <property type="match status" value="1"/>
</dbReference>
<gene>
    <name evidence="6" type="primary">sle_21930</name>
</gene>
<feature type="compositionally biased region" description="Low complexity" evidence="4">
    <location>
        <begin position="217"/>
        <end position="242"/>
    </location>
</feature>
<evidence type="ECO:0000259" key="5">
    <source>
        <dbReference type="PROSITE" id="PS50075"/>
    </source>
</evidence>
<dbReference type="PROSITE" id="PS50075">
    <property type="entry name" value="CARRIER"/>
    <property type="match status" value="2"/>
</dbReference>
<dbReference type="InterPro" id="IPR001242">
    <property type="entry name" value="Condensation_dom"/>
</dbReference>
<protein>
    <submittedName>
        <fullName evidence="6">Linear gramicidin synthase subunit C</fullName>
    </submittedName>
</protein>
<feature type="region of interest" description="Disordered" evidence="4">
    <location>
        <begin position="81"/>
        <end position="173"/>
    </location>
</feature>
<feature type="compositionally biased region" description="Pro residues" evidence="4">
    <location>
        <begin position="243"/>
        <end position="261"/>
    </location>
</feature>
<feature type="region of interest" description="Disordered" evidence="4">
    <location>
        <begin position="634"/>
        <end position="676"/>
    </location>
</feature>
<evidence type="ECO:0000256" key="4">
    <source>
        <dbReference type="SAM" id="MobiDB-lite"/>
    </source>
</evidence>
<dbReference type="Gene3D" id="3.20.20.30">
    <property type="entry name" value="Luciferase-like domain"/>
    <property type="match status" value="1"/>
</dbReference>
<dbReference type="PANTHER" id="PTHR45527">
    <property type="entry name" value="NONRIBOSOMAL PEPTIDE SYNTHETASE"/>
    <property type="match status" value="1"/>
</dbReference>
<dbReference type="Pfam" id="PF00501">
    <property type="entry name" value="AMP-binding"/>
    <property type="match status" value="1"/>
</dbReference>
<feature type="domain" description="Carrier" evidence="5">
    <location>
        <begin position="1629"/>
        <end position="1704"/>
    </location>
</feature>
<dbReference type="Pfam" id="PF00296">
    <property type="entry name" value="Bac_luciferase"/>
    <property type="match status" value="1"/>
</dbReference>
<dbReference type="InterPro" id="IPR006162">
    <property type="entry name" value="Ppantetheine_attach_site"/>
</dbReference>
<dbReference type="InterPro" id="IPR009081">
    <property type="entry name" value="PP-bd_ACP"/>
</dbReference>
<dbReference type="NCBIfam" id="TIGR04020">
    <property type="entry name" value="seco_metab_LLM"/>
    <property type="match status" value="1"/>
</dbReference>
<feature type="compositionally biased region" description="Low complexity" evidence="4">
    <location>
        <begin position="262"/>
        <end position="274"/>
    </location>
</feature>
<dbReference type="Pfam" id="PF13193">
    <property type="entry name" value="AMP-binding_C"/>
    <property type="match status" value="1"/>
</dbReference>
<dbReference type="GO" id="GO:0008610">
    <property type="term" value="P:lipid biosynthetic process"/>
    <property type="evidence" value="ECO:0007669"/>
    <property type="project" value="UniProtKB-ARBA"/>
</dbReference>
<proteinExistence type="predicted"/>
<dbReference type="InterPro" id="IPR020806">
    <property type="entry name" value="PKS_PP-bd"/>
</dbReference>
<dbReference type="PANTHER" id="PTHR45527:SF1">
    <property type="entry name" value="FATTY ACID SYNTHASE"/>
    <property type="match status" value="1"/>
</dbReference>
<dbReference type="SUPFAM" id="SSF47336">
    <property type="entry name" value="ACP-like"/>
    <property type="match status" value="2"/>
</dbReference>
<feature type="domain" description="Carrier" evidence="5">
    <location>
        <begin position="5"/>
        <end position="83"/>
    </location>
</feature>
<sequence length="1709" mass="181191">MTATVDETGTLDDVLALVAGRLGRPSEGVDPDGSFVASGADSLALLALARDVHTRFGVRVPVRHLFDDMDTPRKLARALGARTDGPAGAGPSAPRPPADEPSADGPFGVQPGAAGPFEAEPFGAEPAAAGPLPGEPRAGAPVEQGPASLPVAAPPAAPVPLAPATRTAPYPDGDAPDPLLAVLNGQLELAEKMMINFSELAREQLRVLDGRRPDPGPTTAAAPPAPSAVPSAAPSLARAARPAPAPTPAPVPARAPAPTAPTAPQAAPAATQAVVDRSTGRQAPDFSLYFFGDYPHGDAAAAYGHLLSAAAFADEHGFHTLWLPERHFHSFGALFPNPAVLAAALATRTSRIRIHAGSVVLPLHDPIRVAEEWSVVDNLSGGRVGLGVASGWHSTDFVLAPENYGRQREVMYEHLDTVRGLWAGRAVAAKAGDGTPVEVTVHPRPVQADLPLFTAVLSNPGSYERAGRAGLGVVTNLMAQSTDDLRANIARYRAARAAAGLDPAGGRVVVLVHTYLGADAERARAEARRPFCDYLRSSVDLFDNVANSLGIDVDLRATDPEDVDFVLGRAYETYCAQRALIGSADSVRPVLDALASAGADEIGCFVDFGVAPELMLGALPELARLRAEYRAPASGRPAASAPAPGTPSAAPAPAVPSAPVPSAPAAVSAPAAPSGPYVAPASPLQRRMWLLDRMAPGSHTYYEPKALLIEGPLDTDVLRLCLRRVVARHPQLRTVFREHDGELRQVVLDDVRVDCPVTSLTGCDDETALLRLRDMADEEPDFDLATGPLLRARIGRLGDDRHLLYLVAHHIVFDALSTRILCRDLAAHYRAWPGEPDDLPALPALPGVVPAPSAPRPDGLDFWRRELAGAVPLDLPTDRPRDPGHPARGASLAHELDAALSEEIRAAGRAAGCTPFMVLVAAVGSVLGRFAGQDDVVLGTAVTNRPPGAEDSVGMFVETVALRLDLSGDPGFAELLHRVRSGALRALDHHDVPFDQVVEAVRPDRTAGGNPLFGVMVEYEEESGPVLDGTGLAAELLDVPREQAPFDLTLYFTDRAEGIRCAVEYDAELFDAPTVRRILEYIEDLLRNAAQAPSVALSRLPALTARDERTLEGWQGERIEHPAACLHELVEAQAVATPDAVAVDGCGEPLTYRRLDAAANRLAHRLAARGLEHGDTAAVCLPRGADLVVAVLAVLKCGAVYVPVDRSLPAERRAFMLRDSGARLVVADRAVDGEESFPCPVQWIDDPETAEGAEEPLGRPVAPDDLAYCIYTSGSTGTPKAVAVPHRGPVNLVHWQRRALGSLRTVQWASAGFDVSVQEIFTTLGSGATLVVLDDETRYDPAAVAEHLRRHSVERLSAPYTPLTYLLPELVKVPSLRQLLIGGEKLTVTPALRDLAERCPRLEIYNQYGPTEASVIVTSHRVDPATETVAPIGRPLDNVTLVVADRSGRPAPIGAPGELVIGGAPVARGYLGDPEATARSFLTGPEGAERRYRTGDLVRWRSDGVLQYIGRIDDQVKIRGHRVEPEEAQWALVQLDEVRDAVVLARPDAAGETELAAFVVPRPEEPGAADTGGDWSAPLRARLAERLPHYLVPQTWIRLDGLPHGPNGKLDRERLLGLRAGDPAGDSGAPLTGLEQKVHDLWVTELGTGPIAPDRSFFDVGGNSLSAVRLLERLRGELGPRVPVAVFFADPTIRGVAARVAALREEGTP</sequence>
<evidence type="ECO:0000256" key="1">
    <source>
        <dbReference type="ARBA" id="ARBA00001957"/>
    </source>
</evidence>
<evidence type="ECO:0000313" key="7">
    <source>
        <dbReference type="Proteomes" id="UP000035016"/>
    </source>
</evidence>
<dbReference type="EMBL" id="LN831790">
    <property type="protein sequence ID" value="CQR61654.1"/>
    <property type="molecule type" value="Genomic_DNA"/>
</dbReference>
<comment type="cofactor">
    <cofactor evidence="1">
        <name>pantetheine 4'-phosphate</name>
        <dbReference type="ChEBI" id="CHEBI:47942"/>
    </cofactor>
</comment>
<dbReference type="Pfam" id="PF00550">
    <property type="entry name" value="PP-binding"/>
    <property type="match status" value="2"/>
</dbReference>
<dbReference type="InterPro" id="IPR023213">
    <property type="entry name" value="CAT-like_dom_sf"/>
</dbReference>
<dbReference type="PROSITE" id="PS00012">
    <property type="entry name" value="PHOSPHOPANTETHEINE"/>
    <property type="match status" value="2"/>
</dbReference>
<dbReference type="Gene3D" id="3.30.559.30">
    <property type="entry name" value="Nonribosomal peptide synthetase, condensation domain"/>
    <property type="match status" value="1"/>
</dbReference>
<dbReference type="GO" id="GO:0031177">
    <property type="term" value="F:phosphopantetheine binding"/>
    <property type="evidence" value="ECO:0007669"/>
    <property type="project" value="InterPro"/>
</dbReference>
<dbReference type="CDD" id="cd19531">
    <property type="entry name" value="LCL_NRPS-like"/>
    <property type="match status" value="1"/>
</dbReference>
<evidence type="ECO:0000256" key="3">
    <source>
        <dbReference type="ARBA" id="ARBA00022553"/>
    </source>
</evidence>
<feature type="compositionally biased region" description="Low complexity" evidence="4">
    <location>
        <begin position="111"/>
        <end position="151"/>
    </location>
</feature>
<dbReference type="KEGG" id="sle:sle_21930"/>
<dbReference type="InterPro" id="IPR036661">
    <property type="entry name" value="Luciferase-like_sf"/>
</dbReference>
<keyword evidence="2" id="KW-0596">Phosphopantetheine</keyword>
<dbReference type="Proteomes" id="UP000035016">
    <property type="component" value="Chromosome Chromosome"/>
</dbReference>
<feature type="compositionally biased region" description="Pro residues" evidence="4">
    <location>
        <begin position="152"/>
        <end position="161"/>
    </location>
</feature>